<dbReference type="EMBL" id="LWDL01000018">
    <property type="protein sequence ID" value="OQW51714.1"/>
    <property type="molecule type" value="Genomic_DNA"/>
</dbReference>
<dbReference type="RefSeq" id="WP_376802075.1">
    <property type="nucleotide sequence ID" value="NZ_DBNB01000034.1"/>
</dbReference>
<comment type="caution">
    <text evidence="5">The sequence shown here is derived from an EMBL/GenBank/DDBJ whole genome shotgun (WGS) entry which is preliminary data.</text>
</comment>
<dbReference type="InterPro" id="IPR050065">
    <property type="entry name" value="GlmU-like"/>
</dbReference>
<keyword evidence="1 5" id="KW-0808">Transferase</keyword>
<reference evidence="5 6" key="1">
    <citation type="journal article" date="2017" name="Water Res.">
        <title>Comammox in drinking water systems.</title>
        <authorList>
            <person name="Wang Y."/>
            <person name="Ma L."/>
            <person name="Mao Y."/>
            <person name="Jiang X."/>
            <person name="Xia Y."/>
            <person name="Yu K."/>
            <person name="Li B."/>
            <person name="Zhang T."/>
        </authorList>
    </citation>
    <scope>NUCLEOTIDE SEQUENCE [LARGE SCALE GENOMIC DNA]</scope>
    <source>
        <strain evidence="5">SG_bin8</strain>
    </source>
</reference>
<organism evidence="5 6">
    <name type="scientific">Candidatus Raskinella chloraquaticus</name>
    <dbReference type="NCBI Taxonomy" id="1951219"/>
    <lineage>
        <taxon>Bacteria</taxon>
        <taxon>Pseudomonadati</taxon>
        <taxon>Pseudomonadota</taxon>
        <taxon>Alphaproteobacteria</taxon>
        <taxon>Hyphomicrobiales</taxon>
        <taxon>Phreatobacteraceae</taxon>
        <taxon>Candidatus Raskinella</taxon>
    </lineage>
</organism>
<dbReference type="InterPro" id="IPR029044">
    <property type="entry name" value="Nucleotide-diphossugar_trans"/>
</dbReference>
<evidence type="ECO:0000259" key="4">
    <source>
        <dbReference type="Pfam" id="PF12804"/>
    </source>
</evidence>
<name>A0A1W9HWX6_9HYPH</name>
<gene>
    <name evidence="5" type="ORF">A4S15_10905</name>
</gene>
<dbReference type="PANTHER" id="PTHR43584">
    <property type="entry name" value="NUCLEOTIDYL TRANSFERASE"/>
    <property type="match status" value="1"/>
</dbReference>
<protein>
    <submittedName>
        <fullName evidence="5">Mannose-1-phosphate guanylyltransferase</fullName>
    </submittedName>
</protein>
<evidence type="ECO:0000256" key="2">
    <source>
        <dbReference type="ARBA" id="ARBA00022695"/>
    </source>
</evidence>
<dbReference type="InterPro" id="IPR025877">
    <property type="entry name" value="MobA-like_NTP_Trfase"/>
</dbReference>
<feature type="domain" description="MobA-like NTP transferase" evidence="4">
    <location>
        <begin position="2"/>
        <end position="127"/>
    </location>
</feature>
<evidence type="ECO:0000256" key="1">
    <source>
        <dbReference type="ARBA" id="ARBA00022679"/>
    </source>
</evidence>
<sequence length="232" mass="25624">MVLAAGLGTRMRPITAHTPKPLIEVNGRAMIDHVLDRLEAGGAERTVVNVHYLPDLVEAHLRRRHHPTIIISDERDELLDSGGGVRKALSHFAGKPFMIANSDTLWIEGARDNVGRMLAQWDADTMDAMLLLAAMATSIGFSGAGDFSMDPDGRLKRRTERQVVPFAYAGFAILKPELFDNTPETPFSLNRIFDKALARERLFGLRLDGIWMHVGTPDAIREAEECVARSAA</sequence>
<dbReference type="PANTHER" id="PTHR43584:SF8">
    <property type="entry name" value="N-ACETYLMURAMATE ALPHA-1-PHOSPHATE URIDYLYLTRANSFERASE"/>
    <property type="match status" value="1"/>
</dbReference>
<keyword evidence="3" id="KW-0460">Magnesium</keyword>
<proteinExistence type="predicted"/>
<dbReference type="Gene3D" id="3.90.550.10">
    <property type="entry name" value="Spore Coat Polysaccharide Biosynthesis Protein SpsA, Chain A"/>
    <property type="match status" value="1"/>
</dbReference>
<evidence type="ECO:0000313" key="5">
    <source>
        <dbReference type="EMBL" id="OQW51714.1"/>
    </source>
</evidence>
<dbReference type="Pfam" id="PF12804">
    <property type="entry name" value="NTP_transf_3"/>
    <property type="match status" value="1"/>
</dbReference>
<dbReference type="GO" id="GO:0016779">
    <property type="term" value="F:nucleotidyltransferase activity"/>
    <property type="evidence" value="ECO:0007669"/>
    <property type="project" value="UniProtKB-KW"/>
</dbReference>
<dbReference type="STRING" id="1827387.A4S15_10905"/>
<dbReference type="Proteomes" id="UP000192872">
    <property type="component" value="Unassembled WGS sequence"/>
</dbReference>
<dbReference type="AlphaFoldDB" id="A0A1W9HWX6"/>
<evidence type="ECO:0000256" key="3">
    <source>
        <dbReference type="ARBA" id="ARBA00022842"/>
    </source>
</evidence>
<dbReference type="CDD" id="cd06422">
    <property type="entry name" value="NTP_transferase_like_1"/>
    <property type="match status" value="1"/>
</dbReference>
<evidence type="ECO:0000313" key="6">
    <source>
        <dbReference type="Proteomes" id="UP000192872"/>
    </source>
</evidence>
<dbReference type="SUPFAM" id="SSF53448">
    <property type="entry name" value="Nucleotide-diphospho-sugar transferases"/>
    <property type="match status" value="1"/>
</dbReference>
<accession>A0A1W9HWX6</accession>
<keyword evidence="2 5" id="KW-0548">Nucleotidyltransferase</keyword>